<dbReference type="PANTHER" id="PTHR31672">
    <property type="entry name" value="BNACNNG10540D PROTEIN"/>
    <property type="match status" value="1"/>
</dbReference>
<name>A0A022QYN7_ERYGU</name>
<accession>A0A022QYN7</accession>
<sequence>MGGRTKTAEENRHIPIDLLTENILPWIPVLHLFKNFRHVSKELLQLISSPKFIPIHLKKSHERSKSGSRFLITLPDGVVDYDGGATTKIPYPPGFSGCCSTILGSCDGLICLVDKDIKKVSVFNPSTREYQKREAKRFLWLSWFKKVSWFGRHPCTGEYVLVVGSEIRPQGGFIVVVYKFSSPDSCFFQQRGWRGFIFFDAIGTLLHGFPFTLGVAGECLFAIFRNADKVFELWTMREYGVDGSWTKYANIEGFDCNFQLLVPLGFSSNGNDLIVDADGMFLSKYSFRDKAITVLETERLIPEDSTRKVVRSVTATEAHKFDKLENCKTFAFADSFVSPHLMYN</sequence>
<dbReference type="AlphaFoldDB" id="A0A022QYN7"/>
<evidence type="ECO:0000313" key="1">
    <source>
        <dbReference type="EMBL" id="EYU32694.1"/>
    </source>
</evidence>
<proteinExistence type="predicted"/>
<dbReference type="Proteomes" id="UP000030748">
    <property type="component" value="Unassembled WGS sequence"/>
</dbReference>
<evidence type="ECO:0008006" key="3">
    <source>
        <dbReference type="Google" id="ProtNLM"/>
    </source>
</evidence>
<organism evidence="1 2">
    <name type="scientific">Erythranthe guttata</name>
    <name type="common">Yellow monkey flower</name>
    <name type="synonym">Mimulus guttatus</name>
    <dbReference type="NCBI Taxonomy" id="4155"/>
    <lineage>
        <taxon>Eukaryota</taxon>
        <taxon>Viridiplantae</taxon>
        <taxon>Streptophyta</taxon>
        <taxon>Embryophyta</taxon>
        <taxon>Tracheophyta</taxon>
        <taxon>Spermatophyta</taxon>
        <taxon>Magnoliopsida</taxon>
        <taxon>eudicotyledons</taxon>
        <taxon>Gunneridae</taxon>
        <taxon>Pentapetalae</taxon>
        <taxon>asterids</taxon>
        <taxon>lamiids</taxon>
        <taxon>Lamiales</taxon>
        <taxon>Phrymaceae</taxon>
        <taxon>Erythranthe</taxon>
    </lineage>
</organism>
<dbReference type="EMBL" id="KI630827">
    <property type="protein sequence ID" value="EYU32694.1"/>
    <property type="molecule type" value="Genomic_DNA"/>
</dbReference>
<dbReference type="PANTHER" id="PTHR31672:SF13">
    <property type="entry name" value="F-BOX PROTEIN CPR30-LIKE"/>
    <property type="match status" value="1"/>
</dbReference>
<reference evidence="1 2" key="1">
    <citation type="journal article" date="2013" name="Proc. Natl. Acad. Sci. U.S.A.">
        <title>Fine-scale variation in meiotic recombination in Mimulus inferred from population shotgun sequencing.</title>
        <authorList>
            <person name="Hellsten U."/>
            <person name="Wright K.M."/>
            <person name="Jenkins J."/>
            <person name="Shu S."/>
            <person name="Yuan Y."/>
            <person name="Wessler S.R."/>
            <person name="Schmutz J."/>
            <person name="Willis J.H."/>
            <person name="Rokhsar D.S."/>
        </authorList>
    </citation>
    <scope>NUCLEOTIDE SEQUENCE [LARGE SCALE GENOMIC DNA]</scope>
    <source>
        <strain evidence="2">cv. DUN x IM62</strain>
    </source>
</reference>
<keyword evidence="2" id="KW-1185">Reference proteome</keyword>
<gene>
    <name evidence="1" type="ORF">MIMGU_mgv1a009361mg</name>
</gene>
<protein>
    <recommendedName>
        <fullName evidence="3">F-box associated domain-containing protein</fullName>
    </recommendedName>
</protein>
<evidence type="ECO:0000313" key="2">
    <source>
        <dbReference type="Proteomes" id="UP000030748"/>
    </source>
</evidence>
<dbReference type="InterPro" id="IPR050796">
    <property type="entry name" value="SCF_F-box_component"/>
</dbReference>